<protein>
    <submittedName>
        <fullName evidence="2">Uncharacterized protein</fullName>
    </submittedName>
</protein>
<evidence type="ECO:0000256" key="1">
    <source>
        <dbReference type="SAM" id="MobiDB-lite"/>
    </source>
</evidence>
<evidence type="ECO:0000313" key="2">
    <source>
        <dbReference type="EMBL" id="CAB1413096.1"/>
    </source>
</evidence>
<feature type="compositionally biased region" description="Acidic residues" evidence="1">
    <location>
        <begin position="69"/>
        <end position="79"/>
    </location>
</feature>
<dbReference type="AlphaFoldDB" id="A0A9N7TIE3"/>
<evidence type="ECO:0000313" key="3">
    <source>
        <dbReference type="Proteomes" id="UP001153269"/>
    </source>
</evidence>
<name>A0A9N7TIE3_PLEPL</name>
<reference evidence="2" key="1">
    <citation type="submission" date="2020-03" db="EMBL/GenBank/DDBJ databases">
        <authorList>
            <person name="Weist P."/>
        </authorList>
    </citation>
    <scope>NUCLEOTIDE SEQUENCE</scope>
</reference>
<sequence length="79" mass="8996">MGRLVRQADMRQAGRPELDHWGSKTMGERGSQSFHASLRCDRSGGVCVCERRERGEPASERGDYQPAVVEEEEEEEEEE</sequence>
<gene>
    <name evidence="2" type="ORF">PLEPLA_LOCUS796</name>
</gene>
<dbReference type="Proteomes" id="UP001153269">
    <property type="component" value="Unassembled WGS sequence"/>
</dbReference>
<organism evidence="2 3">
    <name type="scientific">Pleuronectes platessa</name>
    <name type="common">European plaice</name>
    <dbReference type="NCBI Taxonomy" id="8262"/>
    <lineage>
        <taxon>Eukaryota</taxon>
        <taxon>Metazoa</taxon>
        <taxon>Chordata</taxon>
        <taxon>Craniata</taxon>
        <taxon>Vertebrata</taxon>
        <taxon>Euteleostomi</taxon>
        <taxon>Actinopterygii</taxon>
        <taxon>Neopterygii</taxon>
        <taxon>Teleostei</taxon>
        <taxon>Neoteleostei</taxon>
        <taxon>Acanthomorphata</taxon>
        <taxon>Carangaria</taxon>
        <taxon>Pleuronectiformes</taxon>
        <taxon>Pleuronectoidei</taxon>
        <taxon>Pleuronectidae</taxon>
        <taxon>Pleuronectes</taxon>
    </lineage>
</organism>
<proteinExistence type="predicted"/>
<feature type="region of interest" description="Disordered" evidence="1">
    <location>
        <begin position="1"/>
        <end position="35"/>
    </location>
</feature>
<comment type="caution">
    <text evidence="2">The sequence shown here is derived from an EMBL/GenBank/DDBJ whole genome shotgun (WGS) entry which is preliminary data.</text>
</comment>
<feature type="compositionally biased region" description="Basic and acidic residues" evidence="1">
    <location>
        <begin position="52"/>
        <end position="63"/>
    </location>
</feature>
<feature type="region of interest" description="Disordered" evidence="1">
    <location>
        <begin position="52"/>
        <end position="79"/>
    </location>
</feature>
<dbReference type="EMBL" id="CADEAL010000036">
    <property type="protein sequence ID" value="CAB1413096.1"/>
    <property type="molecule type" value="Genomic_DNA"/>
</dbReference>
<keyword evidence="3" id="KW-1185">Reference proteome</keyword>
<feature type="compositionally biased region" description="Basic and acidic residues" evidence="1">
    <location>
        <begin position="1"/>
        <end position="22"/>
    </location>
</feature>
<accession>A0A9N7TIE3</accession>